<dbReference type="Proteomes" id="UP000246121">
    <property type="component" value="Unassembled WGS sequence"/>
</dbReference>
<dbReference type="VEuPathDB" id="TriTrypDB:TcCLB.510603.10"/>
<evidence type="ECO:0000259" key="2">
    <source>
        <dbReference type="Pfam" id="PF13229"/>
    </source>
</evidence>
<dbReference type="VEuPathDB" id="TriTrypDB:TcCLB.509109.160"/>
<dbReference type="VEuPathDB" id="TriTrypDB:TcG_10722"/>
<evidence type="ECO:0000256" key="1">
    <source>
        <dbReference type="SAM" id="MobiDB-lite"/>
    </source>
</evidence>
<feature type="region of interest" description="Disordered" evidence="1">
    <location>
        <begin position="49"/>
        <end position="68"/>
    </location>
</feature>
<comment type="caution">
    <text evidence="3">The sequence shown here is derived from an EMBL/GenBank/DDBJ whole genome shotgun (WGS) entry which is preliminary data.</text>
</comment>
<name>A0A2V2V4X9_TRYCR</name>
<dbReference type="AlphaFoldDB" id="A0A2V2V4X9"/>
<accession>A0A2V2V4X9</accession>
<organism evidence="3 4">
    <name type="scientific">Trypanosoma cruzi</name>
    <dbReference type="NCBI Taxonomy" id="5693"/>
    <lineage>
        <taxon>Eukaryota</taxon>
        <taxon>Discoba</taxon>
        <taxon>Euglenozoa</taxon>
        <taxon>Kinetoplastea</taxon>
        <taxon>Metakinetoplastina</taxon>
        <taxon>Trypanosomatida</taxon>
        <taxon>Trypanosomatidae</taxon>
        <taxon>Trypanosoma</taxon>
        <taxon>Schizotrypanum</taxon>
    </lineage>
</organism>
<dbReference type="VEuPathDB" id="TriTrypDB:TcCL_NonESM06988"/>
<gene>
    <name evidence="3" type="ORF">C4B63_60g128</name>
</gene>
<dbReference type="VEuPathDB" id="TriTrypDB:TcBrA4_0114300"/>
<dbReference type="VEuPathDB" id="TriTrypDB:TcYC6_0066670"/>
<dbReference type="VEuPathDB" id="TriTrypDB:ECC02_000705"/>
<dbReference type="VEuPathDB" id="TriTrypDB:TCSYLVIO_010385"/>
<dbReference type="SUPFAM" id="SSF51126">
    <property type="entry name" value="Pectin lyase-like"/>
    <property type="match status" value="1"/>
</dbReference>
<feature type="domain" description="Right handed beta helix" evidence="2">
    <location>
        <begin position="220"/>
        <end position="291"/>
    </location>
</feature>
<proteinExistence type="predicted"/>
<dbReference type="EMBL" id="PRFA01000060">
    <property type="protein sequence ID" value="PWU89393.1"/>
    <property type="molecule type" value="Genomic_DNA"/>
</dbReference>
<dbReference type="VEuPathDB" id="TriTrypDB:C3747_6g661"/>
<dbReference type="VEuPathDB" id="TriTrypDB:BCY84_10538"/>
<evidence type="ECO:0000313" key="4">
    <source>
        <dbReference type="Proteomes" id="UP000246121"/>
    </source>
</evidence>
<dbReference type="VEuPathDB" id="TriTrypDB:Tc_MARK_18"/>
<reference evidence="3 4" key="1">
    <citation type="journal article" date="2018" name="Microb. Genom.">
        <title>Expanding an expanded genome: long-read sequencing of Trypanosoma cruzi.</title>
        <authorList>
            <person name="Berna L."/>
            <person name="Rodriguez M."/>
            <person name="Chiribao M.L."/>
            <person name="Parodi-Talice A."/>
            <person name="Pita S."/>
            <person name="Rijo G."/>
            <person name="Alvarez-Valin F."/>
            <person name="Robello C."/>
        </authorList>
    </citation>
    <scope>NUCLEOTIDE SEQUENCE [LARGE SCALE GENOMIC DNA]</scope>
    <source>
        <strain evidence="3 4">Dm28c</strain>
    </source>
</reference>
<dbReference type="VEuPathDB" id="TriTrypDB:C4B63_60g128"/>
<protein>
    <recommendedName>
        <fullName evidence="2">Right handed beta helix domain-containing protein</fullName>
    </recommendedName>
</protein>
<evidence type="ECO:0000313" key="3">
    <source>
        <dbReference type="EMBL" id="PWU89393.1"/>
    </source>
</evidence>
<dbReference type="InterPro" id="IPR039448">
    <property type="entry name" value="Beta_helix"/>
</dbReference>
<dbReference type="Pfam" id="PF13229">
    <property type="entry name" value="Beta_helix"/>
    <property type="match status" value="1"/>
</dbReference>
<dbReference type="InterPro" id="IPR011050">
    <property type="entry name" value="Pectin_lyase_fold/virulence"/>
</dbReference>
<sequence length="372" mass="40995">MHRTQSFCSFSLFHQSFFCKAWSRVSPCVAGKGTATYLQASCTVKRHASQRTVNNGEGESSPRVDVDSRQKAIERRLREELADVTKQLEQAREIVCELVRFVDRKRYAAQLSALEKNMMGGGGLFLTTTAAELEKALRTPGSRIVLLENHHYVLETSGPINISRTHVSILGNNATIEGSISLTHNATLDACDVTFLGLKNVSDEDEVDGKAWNSTSLLPCIEVTQNSRVYLRNCRLVGGRDGLYLGIESEVQLRNVAISDCIRGIYEGVGCRAFFSGCTMAGNCFHLVLLGEDREAHVEALTAPNKSDGTTENFEILVRFSDASNSGKKRTRADIVVDHNPITDVYAKFIHGGKWVELPEELATCGLSDPVY</sequence>